<evidence type="ECO:0000256" key="2">
    <source>
        <dbReference type="ARBA" id="ARBA00023125"/>
    </source>
</evidence>
<dbReference type="Gene3D" id="1.10.10.10">
    <property type="entry name" value="Winged helix-like DNA-binding domain superfamily/Winged helix DNA-binding domain"/>
    <property type="match status" value="1"/>
</dbReference>
<dbReference type="PANTHER" id="PTHR44688">
    <property type="entry name" value="DNA-BINDING TRANSCRIPTIONAL ACTIVATOR DEVR_DOSR"/>
    <property type="match status" value="1"/>
</dbReference>
<keyword evidence="3" id="KW-0804">Transcription</keyword>
<dbReference type="SUPFAM" id="SSF46894">
    <property type="entry name" value="C-terminal effector domain of the bipartite response regulators"/>
    <property type="match status" value="1"/>
</dbReference>
<proteinExistence type="predicted"/>
<keyword evidence="2" id="KW-0238">DNA-binding</keyword>
<feature type="transmembrane region" description="Helical" evidence="4">
    <location>
        <begin position="377"/>
        <end position="398"/>
    </location>
</feature>
<feature type="domain" description="HTH luxR-type" evidence="5">
    <location>
        <begin position="509"/>
        <end position="574"/>
    </location>
</feature>
<dbReference type="InterPro" id="IPR000792">
    <property type="entry name" value="Tscrpt_reg_LuxR_C"/>
</dbReference>
<feature type="transmembrane region" description="Helical" evidence="4">
    <location>
        <begin position="410"/>
        <end position="429"/>
    </location>
</feature>
<evidence type="ECO:0000256" key="1">
    <source>
        <dbReference type="ARBA" id="ARBA00023015"/>
    </source>
</evidence>
<evidence type="ECO:0000313" key="6">
    <source>
        <dbReference type="EMBL" id="MRX81922.1"/>
    </source>
</evidence>
<keyword evidence="4" id="KW-0472">Membrane</keyword>
<protein>
    <recommendedName>
        <fullName evidence="5">HTH luxR-type domain-containing protein</fullName>
    </recommendedName>
</protein>
<feature type="transmembrane region" description="Helical" evidence="4">
    <location>
        <begin position="354"/>
        <end position="371"/>
    </location>
</feature>
<dbReference type="InterPro" id="IPR016032">
    <property type="entry name" value="Sig_transdc_resp-reg_C-effctor"/>
</dbReference>
<feature type="transmembrane region" description="Helical" evidence="4">
    <location>
        <begin position="318"/>
        <end position="342"/>
    </location>
</feature>
<dbReference type="PRINTS" id="PR00038">
    <property type="entry name" value="HTHLUXR"/>
</dbReference>
<dbReference type="EMBL" id="VTFY01000003">
    <property type="protein sequence ID" value="MRX81922.1"/>
    <property type="molecule type" value="Genomic_DNA"/>
</dbReference>
<keyword evidence="4" id="KW-1133">Transmembrane helix</keyword>
<feature type="transmembrane region" description="Helical" evidence="4">
    <location>
        <begin position="441"/>
        <end position="460"/>
    </location>
</feature>
<evidence type="ECO:0000259" key="5">
    <source>
        <dbReference type="PROSITE" id="PS50043"/>
    </source>
</evidence>
<feature type="transmembrane region" description="Helical" evidence="4">
    <location>
        <begin position="290"/>
        <end position="312"/>
    </location>
</feature>
<dbReference type="SMART" id="SM00421">
    <property type="entry name" value="HTH_LUXR"/>
    <property type="match status" value="1"/>
</dbReference>
<keyword evidence="7" id="KW-1185">Reference proteome</keyword>
<feature type="transmembrane region" description="Helical" evidence="4">
    <location>
        <begin position="244"/>
        <end position="265"/>
    </location>
</feature>
<evidence type="ECO:0000256" key="3">
    <source>
        <dbReference type="ARBA" id="ARBA00023163"/>
    </source>
</evidence>
<dbReference type="CDD" id="cd06170">
    <property type="entry name" value="LuxR_C_like"/>
    <property type="match status" value="1"/>
</dbReference>
<dbReference type="GO" id="GO:0006355">
    <property type="term" value="P:regulation of DNA-templated transcription"/>
    <property type="evidence" value="ECO:0007669"/>
    <property type="project" value="InterPro"/>
</dbReference>
<dbReference type="Proteomes" id="UP000438093">
    <property type="component" value="Unassembled WGS sequence"/>
</dbReference>
<gene>
    <name evidence="6" type="ORF">GJG86_05395</name>
</gene>
<feature type="transmembrane region" description="Helical" evidence="4">
    <location>
        <begin position="167"/>
        <end position="185"/>
    </location>
</feature>
<dbReference type="Pfam" id="PF00196">
    <property type="entry name" value="GerE"/>
    <property type="match status" value="1"/>
</dbReference>
<name>A0A6N7RLM0_9ACTN</name>
<evidence type="ECO:0000256" key="4">
    <source>
        <dbReference type="SAM" id="Phobius"/>
    </source>
</evidence>
<feature type="transmembrane region" description="Helical" evidence="4">
    <location>
        <begin position="134"/>
        <end position="155"/>
    </location>
</feature>
<evidence type="ECO:0000313" key="7">
    <source>
        <dbReference type="Proteomes" id="UP000438093"/>
    </source>
</evidence>
<keyword evidence="4" id="KW-0812">Transmembrane</keyword>
<feature type="transmembrane region" description="Helical" evidence="4">
    <location>
        <begin position="191"/>
        <end position="209"/>
    </location>
</feature>
<keyword evidence="1" id="KW-0805">Transcription regulation</keyword>
<sequence length="575" mass="62412">MRRTMRLFPSIERPAAMRRARSASLSSYLLRQCSLQSLLLLAAYYEGRGCAGRPPTGSLCRRGGCAGARPVDPKRVHFGVSPRRCGIVFPNITGKGCGAGMQFLRTIRPSHLGLMTIHIWIYCTTHRPSPTDDVSIMSVMYLALSAFLIAVVLGSKRGALSDAAKRRLDVVAGACMAAAALLLALPLASEAVGTALGAALGGIGVGWAYMRWGEFYSELDIHYATPLIFLTMALGSVGKTIVDFLPAAPATAVLACLPLITFAAMRRSLATVPDAPQPARYYNERTIGSLWRLVAGIAVYSLTVGIIQSLFLEAEPSPYFASVLVHHGGEVLLSLALFVWVVGLKRGLSFSRTWRLVLLLVATALIFAPYLEEVFGSYLFALIRIAQTFLILFLFLALADIARHSTYRPITVFAAGWVAYSLPFALGKMAGDALQTWGHDASMIMSLIVWVLVVATLFFLDESSAGNHLVFTELNDGGDEDTPAKRMGAMQQTLDEPGAADTLALRCAVMTEAYALTPRESEILELLARGRSKAYIADAFFISENTVRGHVKRLYAKLDVHSKQELVDQVEAVEI</sequence>
<dbReference type="AlphaFoldDB" id="A0A6N7RLM0"/>
<organism evidence="6 7">
    <name type="scientific">Eggerthella guodeyinii</name>
    <dbReference type="NCBI Taxonomy" id="2690837"/>
    <lineage>
        <taxon>Bacteria</taxon>
        <taxon>Bacillati</taxon>
        <taxon>Actinomycetota</taxon>
        <taxon>Coriobacteriia</taxon>
        <taxon>Eggerthellales</taxon>
        <taxon>Eggerthellaceae</taxon>
        <taxon>Eggerthella</taxon>
    </lineage>
</organism>
<comment type="caution">
    <text evidence="6">The sequence shown here is derived from an EMBL/GenBank/DDBJ whole genome shotgun (WGS) entry which is preliminary data.</text>
</comment>
<dbReference type="GO" id="GO:0003677">
    <property type="term" value="F:DNA binding"/>
    <property type="evidence" value="ECO:0007669"/>
    <property type="project" value="UniProtKB-KW"/>
</dbReference>
<dbReference type="PROSITE" id="PS50043">
    <property type="entry name" value="HTH_LUXR_2"/>
    <property type="match status" value="1"/>
</dbReference>
<accession>A0A6N7RLM0</accession>
<dbReference type="InterPro" id="IPR036388">
    <property type="entry name" value="WH-like_DNA-bd_sf"/>
</dbReference>
<dbReference type="PANTHER" id="PTHR44688:SF16">
    <property type="entry name" value="DNA-BINDING TRANSCRIPTIONAL ACTIVATOR DEVR_DOSR"/>
    <property type="match status" value="1"/>
</dbReference>
<reference evidence="7" key="1">
    <citation type="submission" date="2019-08" db="EMBL/GenBank/DDBJ databases">
        <title>Arthrobacter sp. nov., isolated from plateau pika and Tibetan wild ass.</title>
        <authorList>
            <person name="Ge Y."/>
        </authorList>
    </citation>
    <scope>NUCLEOTIDE SEQUENCE [LARGE SCALE GENOMIC DNA]</scope>
    <source>
        <strain evidence="7">HF-4214</strain>
    </source>
</reference>